<evidence type="ECO:0000256" key="2">
    <source>
        <dbReference type="ARBA" id="ARBA00022475"/>
    </source>
</evidence>
<comment type="subcellular location">
    <subcellularLocation>
        <location evidence="1">Cell membrane</location>
        <topology evidence="1">Multi-pass membrane protein</topology>
    </subcellularLocation>
</comment>
<evidence type="ECO:0000259" key="9">
    <source>
        <dbReference type="Pfam" id="PF12704"/>
    </source>
</evidence>
<dbReference type="RefSeq" id="WP_090499790.1">
    <property type="nucleotide sequence ID" value="NZ_FOWX01000009.1"/>
</dbReference>
<comment type="similarity">
    <text evidence="6">Belongs to the ABC-4 integral membrane protein family.</text>
</comment>
<keyword evidence="11" id="KW-1185">Reference proteome</keyword>
<dbReference type="GO" id="GO:0022857">
    <property type="term" value="F:transmembrane transporter activity"/>
    <property type="evidence" value="ECO:0007669"/>
    <property type="project" value="TreeGrafter"/>
</dbReference>
<reference evidence="11" key="1">
    <citation type="submission" date="2016-10" db="EMBL/GenBank/DDBJ databases">
        <authorList>
            <person name="Varghese N."/>
            <person name="Submissions S."/>
        </authorList>
    </citation>
    <scope>NUCLEOTIDE SEQUENCE [LARGE SCALE GENOMIC DNA]</scope>
    <source>
        <strain evidence="11">DSM 17834</strain>
    </source>
</reference>
<evidence type="ECO:0000256" key="3">
    <source>
        <dbReference type="ARBA" id="ARBA00022692"/>
    </source>
</evidence>
<dbReference type="AlphaFoldDB" id="A0A1I5PL58"/>
<feature type="domain" description="ABC3 transporter permease C-terminal" evidence="8">
    <location>
        <begin position="281"/>
        <end position="393"/>
    </location>
</feature>
<keyword evidence="3 7" id="KW-0812">Transmembrane</keyword>
<dbReference type="Proteomes" id="UP000198784">
    <property type="component" value="Unassembled WGS sequence"/>
</dbReference>
<dbReference type="InterPro" id="IPR025857">
    <property type="entry name" value="MacB_PCD"/>
</dbReference>
<keyword evidence="2" id="KW-1003">Cell membrane</keyword>
<evidence type="ECO:0000313" key="11">
    <source>
        <dbReference type="Proteomes" id="UP000198784"/>
    </source>
</evidence>
<evidence type="ECO:0000256" key="5">
    <source>
        <dbReference type="ARBA" id="ARBA00023136"/>
    </source>
</evidence>
<dbReference type="OrthoDB" id="9802264at2"/>
<keyword evidence="5 7" id="KW-0472">Membrane</keyword>
<dbReference type="GO" id="GO:0005886">
    <property type="term" value="C:plasma membrane"/>
    <property type="evidence" value="ECO:0007669"/>
    <property type="project" value="UniProtKB-SubCell"/>
</dbReference>
<evidence type="ECO:0000259" key="8">
    <source>
        <dbReference type="Pfam" id="PF02687"/>
    </source>
</evidence>
<dbReference type="Pfam" id="PF02687">
    <property type="entry name" value="FtsX"/>
    <property type="match status" value="1"/>
</dbReference>
<evidence type="ECO:0000313" key="10">
    <source>
        <dbReference type="EMBL" id="SFP34759.1"/>
    </source>
</evidence>
<dbReference type="InterPro" id="IPR050250">
    <property type="entry name" value="Macrolide_Exporter_MacB"/>
</dbReference>
<feature type="transmembrane region" description="Helical" evidence="7">
    <location>
        <begin position="21"/>
        <end position="42"/>
    </location>
</feature>
<dbReference type="InterPro" id="IPR003838">
    <property type="entry name" value="ABC3_permease_C"/>
</dbReference>
<evidence type="ECO:0000256" key="4">
    <source>
        <dbReference type="ARBA" id="ARBA00022989"/>
    </source>
</evidence>
<dbReference type="PANTHER" id="PTHR30572:SF4">
    <property type="entry name" value="ABC TRANSPORTER PERMEASE YTRF"/>
    <property type="match status" value="1"/>
</dbReference>
<evidence type="ECO:0000256" key="7">
    <source>
        <dbReference type="SAM" id="Phobius"/>
    </source>
</evidence>
<gene>
    <name evidence="10" type="ORF">SAMN05216190_1094</name>
</gene>
<name>A0A1I5PL58_9PSED</name>
<accession>A0A1I5PL58</accession>
<feature type="domain" description="MacB-like periplasmic core" evidence="9">
    <location>
        <begin position="21"/>
        <end position="229"/>
    </location>
</feature>
<keyword evidence="4 7" id="KW-1133">Transmembrane helix</keyword>
<evidence type="ECO:0000256" key="6">
    <source>
        <dbReference type="ARBA" id="ARBA00038076"/>
    </source>
</evidence>
<feature type="transmembrane region" description="Helical" evidence="7">
    <location>
        <begin position="273"/>
        <end position="301"/>
    </location>
</feature>
<dbReference type="EMBL" id="FOWX01000009">
    <property type="protein sequence ID" value="SFP34759.1"/>
    <property type="molecule type" value="Genomic_DNA"/>
</dbReference>
<protein>
    <submittedName>
        <fullName evidence="10">Putative ABC transport system permease protein</fullName>
    </submittedName>
</protein>
<organism evidence="10 11">
    <name type="scientific">Pseudomonas borbori</name>
    <dbReference type="NCBI Taxonomy" id="289003"/>
    <lineage>
        <taxon>Bacteria</taxon>
        <taxon>Pseudomonadati</taxon>
        <taxon>Pseudomonadota</taxon>
        <taxon>Gammaproteobacteria</taxon>
        <taxon>Pseudomonadales</taxon>
        <taxon>Pseudomonadaceae</taxon>
        <taxon>Pseudomonas</taxon>
    </lineage>
</organism>
<sequence>MRAADGLGLMLGALGGHRSRSLMLLLAMAIGVVAVNLLTGLAEGARQFVIGEFSLLGRNTLIVLPGRKETTGGMPPITGLATRDLTLGDTEAIGRLPSVRRVAPLQAGQVEVSVGNRVREAFTLGTSHEFFAIRQLDVAQGQILPALALDQAEAVCVIGLSLRRELFGARPALGQWLRAGDRRFRVVGILGERGESLGMDFGEMLIIPVASAQVLFNREGLFRVFAELRGPHFLASGKRQILETIKARHEGKEDVTLISQDSMLAAFDGILDVLSLALAGIAAISLLVAGILIMNVTWIAVNQRTAEIGLLKALGARPAQVRALFVGEAALLALAGGLIGLGLSEALLWFGRQLWEIPLQTPVWARAGSLLLALLAALLFAWLPANQAARMEPLAALRPPGARA</sequence>
<dbReference type="Pfam" id="PF12704">
    <property type="entry name" value="MacB_PCD"/>
    <property type="match status" value="1"/>
</dbReference>
<feature type="transmembrane region" description="Helical" evidence="7">
    <location>
        <begin position="363"/>
        <end position="383"/>
    </location>
</feature>
<feature type="transmembrane region" description="Helical" evidence="7">
    <location>
        <begin position="321"/>
        <end position="343"/>
    </location>
</feature>
<dbReference type="PANTHER" id="PTHR30572">
    <property type="entry name" value="MEMBRANE COMPONENT OF TRANSPORTER-RELATED"/>
    <property type="match status" value="1"/>
</dbReference>
<evidence type="ECO:0000256" key="1">
    <source>
        <dbReference type="ARBA" id="ARBA00004651"/>
    </source>
</evidence>
<proteinExistence type="inferred from homology"/>
<dbReference type="STRING" id="289003.SAMN05216190_1094"/>